<sequence>MIINQLKLEYLRMLWRLDDGLTLEHDSNPITKMAEQDAVALGRHLRLMVRTMDRFVQGTA</sequence>
<protein>
    <submittedName>
        <fullName evidence="1">Uncharacterized protein</fullName>
    </submittedName>
</protein>
<dbReference type="EMBL" id="LZEX01000003">
    <property type="protein sequence ID" value="OBU10593.1"/>
    <property type="molecule type" value="Genomic_DNA"/>
</dbReference>
<proteinExistence type="predicted"/>
<accession>A0A1B8HMF0</accession>
<reference evidence="1 2" key="1">
    <citation type="submission" date="2016-06" db="EMBL/GenBank/DDBJ databases">
        <authorList>
            <person name="Kjaerup R.B."/>
            <person name="Dalgaard T.S."/>
            <person name="Juul-Madsen H.R."/>
        </authorList>
    </citation>
    <scope>NUCLEOTIDE SEQUENCE [LARGE SCALE GENOMIC DNA]</scope>
    <source>
        <strain evidence="1 2">GCSL-Mp3</strain>
    </source>
</reference>
<comment type="caution">
    <text evidence="1">The sequence shown here is derived from an EMBL/GenBank/DDBJ whole genome shotgun (WGS) entry which is preliminary data.</text>
</comment>
<evidence type="ECO:0000313" key="2">
    <source>
        <dbReference type="Proteomes" id="UP000092247"/>
    </source>
</evidence>
<organism evidence="1 2">
    <name type="scientific">Morganella psychrotolerans</name>
    <dbReference type="NCBI Taxonomy" id="368603"/>
    <lineage>
        <taxon>Bacteria</taxon>
        <taxon>Pseudomonadati</taxon>
        <taxon>Pseudomonadota</taxon>
        <taxon>Gammaproteobacteria</taxon>
        <taxon>Enterobacterales</taxon>
        <taxon>Morganellaceae</taxon>
        <taxon>Morganella</taxon>
    </lineage>
</organism>
<dbReference type="AlphaFoldDB" id="A0A1B8HMF0"/>
<dbReference type="Proteomes" id="UP000092247">
    <property type="component" value="Unassembled WGS sequence"/>
</dbReference>
<evidence type="ECO:0000313" key="1">
    <source>
        <dbReference type="EMBL" id="OBU10593.1"/>
    </source>
</evidence>
<gene>
    <name evidence="1" type="ORF">AYY17_15755</name>
</gene>
<name>A0A1B8HMF0_9GAMM</name>